<dbReference type="SUPFAM" id="SSF52317">
    <property type="entry name" value="Class I glutamine amidotransferase-like"/>
    <property type="match status" value="1"/>
</dbReference>
<reference evidence="2 3" key="1">
    <citation type="submission" date="2012-02" db="EMBL/GenBank/DDBJ databases">
        <title>Whole genome shotgun sequence of Mobilicoccus pelagius NBRC 104925.</title>
        <authorList>
            <person name="Yoshida Y."/>
            <person name="Hosoyama A."/>
            <person name="Tsuchikane K."/>
            <person name="Katsumata H."/>
            <person name="Yamazaki S."/>
            <person name="Fujita N."/>
        </authorList>
    </citation>
    <scope>NUCLEOTIDE SEQUENCE [LARGE SCALE GENOMIC DNA]</scope>
    <source>
        <strain evidence="2 3">NBRC 104925</strain>
    </source>
</reference>
<dbReference type="eggNOG" id="COG0518">
    <property type="taxonomic scope" value="Bacteria"/>
</dbReference>
<dbReference type="OrthoDB" id="5196541at2"/>
<dbReference type="Proteomes" id="UP000004367">
    <property type="component" value="Unassembled WGS sequence"/>
</dbReference>
<accession>H5UQQ6</accession>
<gene>
    <name evidence="2" type="ORF">MOPEL_041_00070</name>
</gene>
<sequence>MSNCLIALLGAPEPRRLLSRLRAHAVTSEVVTLTPDIELPDAHWNGIALVGGPVSPYDRRTVPFPPVGRLLASAVARQVPTLGIGGGGHLLAVALGAHPGSPHDPLPPGIRHLTRTAQGRLDPLFRHAPTNPSWVECSTLAFTDLPVGSQVLAVDEVGLPQAVRFGPGAWGCQGHPEMDSSTIATCRESRPDGSVVDRFVAELATIPGALDDLGATWDPVLEEFASLVAGSTVTV</sequence>
<dbReference type="RefSeq" id="WP_009481962.1">
    <property type="nucleotide sequence ID" value="NZ_BAFE01000037.1"/>
</dbReference>
<protein>
    <recommendedName>
        <fullName evidence="1">Glutamine amidotransferase domain-containing protein</fullName>
    </recommendedName>
</protein>
<dbReference type="AlphaFoldDB" id="H5UQQ6"/>
<proteinExistence type="predicted"/>
<dbReference type="EMBL" id="BAFE01000037">
    <property type="protein sequence ID" value="GAB48064.1"/>
    <property type="molecule type" value="Genomic_DNA"/>
</dbReference>
<organism evidence="2 3">
    <name type="scientific">Mobilicoccus pelagius NBRC 104925</name>
    <dbReference type="NCBI Taxonomy" id="1089455"/>
    <lineage>
        <taxon>Bacteria</taxon>
        <taxon>Bacillati</taxon>
        <taxon>Actinomycetota</taxon>
        <taxon>Actinomycetes</taxon>
        <taxon>Micrococcales</taxon>
        <taxon>Dermatophilaceae</taxon>
        <taxon>Mobilicoccus</taxon>
    </lineage>
</organism>
<dbReference type="InterPro" id="IPR017926">
    <property type="entry name" value="GATASE"/>
</dbReference>
<evidence type="ECO:0000313" key="3">
    <source>
        <dbReference type="Proteomes" id="UP000004367"/>
    </source>
</evidence>
<evidence type="ECO:0000259" key="1">
    <source>
        <dbReference type="Pfam" id="PF00117"/>
    </source>
</evidence>
<evidence type="ECO:0000313" key="2">
    <source>
        <dbReference type="EMBL" id="GAB48064.1"/>
    </source>
</evidence>
<name>H5UQQ6_9MICO</name>
<feature type="domain" description="Glutamine amidotransferase" evidence="1">
    <location>
        <begin position="17"/>
        <end position="182"/>
    </location>
</feature>
<keyword evidence="3" id="KW-1185">Reference proteome</keyword>
<dbReference type="Gene3D" id="3.40.50.880">
    <property type="match status" value="1"/>
</dbReference>
<dbReference type="PROSITE" id="PS51273">
    <property type="entry name" value="GATASE_TYPE_1"/>
    <property type="match status" value="1"/>
</dbReference>
<comment type="caution">
    <text evidence="2">The sequence shown here is derived from an EMBL/GenBank/DDBJ whole genome shotgun (WGS) entry which is preliminary data.</text>
</comment>
<dbReference type="Pfam" id="PF00117">
    <property type="entry name" value="GATase"/>
    <property type="match status" value="1"/>
</dbReference>
<dbReference type="STRING" id="1089455.MOPEL_041_00070"/>
<dbReference type="InterPro" id="IPR029062">
    <property type="entry name" value="Class_I_gatase-like"/>
</dbReference>